<feature type="domain" description="ImpA N-terminal" evidence="1">
    <location>
        <begin position="12"/>
        <end position="133"/>
    </location>
</feature>
<evidence type="ECO:0000259" key="1">
    <source>
        <dbReference type="Pfam" id="PF06812"/>
    </source>
</evidence>
<protein>
    <submittedName>
        <fullName evidence="2">Type VI secretion system protein TssA</fullName>
    </submittedName>
</protein>
<name>A0A7Z2G8J2_9BURK</name>
<dbReference type="Proteomes" id="UP000434209">
    <property type="component" value="Chromosome 2"/>
</dbReference>
<reference evidence="2 3" key="1">
    <citation type="submission" date="2019-12" db="EMBL/GenBank/DDBJ databases">
        <title>Paraburkholderia acidiphila 7Q-K02 sp. nov and Paraburkholderia acidisoli DHF22 sp. nov., two strains isolated from forest soil.</title>
        <authorList>
            <person name="Gao Z."/>
            <person name="Qiu L."/>
        </authorList>
    </citation>
    <scope>NUCLEOTIDE SEQUENCE [LARGE SCALE GENOMIC DNA]</scope>
    <source>
        <strain evidence="2 3">7Q-K02</strain>
    </source>
</reference>
<dbReference type="Pfam" id="PF06812">
    <property type="entry name" value="ImpA_N"/>
    <property type="match status" value="1"/>
</dbReference>
<dbReference type="NCBIfam" id="TIGR03363">
    <property type="entry name" value="VI_chp_8"/>
    <property type="match status" value="1"/>
</dbReference>
<sequence>MNPAFDIEALVQPIPGGAPAGVSLLHDAAFDAIKAARREDDPALPAGIWQTTLKVADWAAVEAGCEDLLARRSKDLTLAAWLGESWLQRYGCVALSACFALLSELCARYWDDIHPLPRDGDLGFRAAPLAWVAQQFPTLLSGRIALCAGPDGSALTLARWQSAQREAVALKDRKDVPAAKREEAARLALALAQAAHEAAPTALRDQLQALRAARAPIAKLDAWCTQRLGAEAPSFGVLLETIERMESVLRDWLTKHPDWEDVPMVESASIQEQAVVEPAAVPVAPVGAAQEPTGPRRLDAPQSRDEAYRLLAVVADYLMRYEPHSPVPYMLKRALDWGGKPLPELLAELMAGERGRALGAALGLLPESE</sequence>
<evidence type="ECO:0000313" key="2">
    <source>
        <dbReference type="EMBL" id="QGZ57044.1"/>
    </source>
</evidence>
<evidence type="ECO:0000313" key="3">
    <source>
        <dbReference type="Proteomes" id="UP000434209"/>
    </source>
</evidence>
<dbReference type="EMBL" id="CP046910">
    <property type="protein sequence ID" value="QGZ57044.1"/>
    <property type="molecule type" value="Genomic_DNA"/>
</dbReference>
<organism evidence="2 3">
    <name type="scientific">Paraburkholderia acidiphila</name>
    <dbReference type="NCBI Taxonomy" id="2571747"/>
    <lineage>
        <taxon>Bacteria</taxon>
        <taxon>Pseudomonadati</taxon>
        <taxon>Pseudomonadota</taxon>
        <taxon>Betaproteobacteria</taxon>
        <taxon>Burkholderiales</taxon>
        <taxon>Burkholderiaceae</taxon>
        <taxon>Paraburkholderia</taxon>
    </lineage>
</organism>
<dbReference type="RefSeq" id="WP_158759993.1">
    <property type="nucleotide sequence ID" value="NZ_CP046910.1"/>
</dbReference>
<accession>A0A7Z2G8J2</accession>
<dbReference type="InterPro" id="IPR010657">
    <property type="entry name" value="ImpA_N"/>
</dbReference>
<keyword evidence="3" id="KW-1185">Reference proteome</keyword>
<dbReference type="OrthoDB" id="9771118at2"/>
<dbReference type="KEGG" id="pacp:FAZ97_19060"/>
<dbReference type="AlphaFoldDB" id="A0A7Z2G8J2"/>
<gene>
    <name evidence="2" type="primary">tssA</name>
    <name evidence="2" type="ORF">FAZ97_19060</name>
</gene>
<proteinExistence type="predicted"/>
<dbReference type="PANTHER" id="PTHR37951">
    <property type="entry name" value="CYTOPLASMIC PROTEIN-RELATED"/>
    <property type="match status" value="1"/>
</dbReference>
<dbReference type="PANTHER" id="PTHR37951:SF1">
    <property type="entry name" value="TYPE VI SECRETION SYSTEM COMPONENT TSSA1"/>
    <property type="match status" value="1"/>
</dbReference>
<dbReference type="InterPro" id="IPR017740">
    <property type="entry name" value="TssA-like"/>
</dbReference>